<keyword evidence="8" id="KW-1185">Reference proteome</keyword>
<dbReference type="EMBL" id="JAACJO010000004">
    <property type="protein sequence ID" value="KAF5359516.1"/>
    <property type="molecule type" value="Genomic_DNA"/>
</dbReference>
<keyword evidence="5" id="KW-0539">Nucleus</keyword>
<proteinExistence type="predicted"/>
<evidence type="ECO:0000313" key="7">
    <source>
        <dbReference type="EMBL" id="KAF5359516.1"/>
    </source>
</evidence>
<dbReference type="Pfam" id="PF05705">
    <property type="entry name" value="DUF829"/>
    <property type="match status" value="1"/>
</dbReference>
<dbReference type="OrthoDB" id="77878at2759"/>
<comment type="caution">
    <text evidence="7">The sequence shown here is derived from an EMBL/GenBank/DDBJ whole genome shotgun (WGS) entry which is preliminary data.</text>
</comment>
<evidence type="ECO:0000256" key="5">
    <source>
        <dbReference type="ARBA" id="ARBA00023242"/>
    </source>
</evidence>
<evidence type="ECO:0000256" key="2">
    <source>
        <dbReference type="ARBA" id="ARBA00022692"/>
    </source>
</evidence>
<comment type="subcellular location">
    <subcellularLocation>
        <location evidence="6">Endomembrane system</location>
        <topology evidence="6">Single-pass membrane protein</topology>
    </subcellularLocation>
    <subcellularLocation>
        <location evidence="1">Nucleus membrane</location>
    </subcellularLocation>
</comment>
<evidence type="ECO:0000313" key="8">
    <source>
        <dbReference type="Proteomes" id="UP000559027"/>
    </source>
</evidence>
<dbReference type="Proteomes" id="UP000559027">
    <property type="component" value="Unassembled WGS sequence"/>
</dbReference>
<keyword evidence="2" id="KW-0812">Transmembrane</keyword>
<gene>
    <name evidence="7" type="ORF">D9756_002970</name>
</gene>
<dbReference type="InterPro" id="IPR008547">
    <property type="entry name" value="DUF829_TMEM53"/>
</dbReference>
<accession>A0A8H5G740</accession>
<dbReference type="PANTHER" id="PTHR12265:SF30">
    <property type="entry name" value="TRANSMEMBRANE PROTEIN 53"/>
    <property type="match status" value="1"/>
</dbReference>
<evidence type="ECO:0000256" key="4">
    <source>
        <dbReference type="ARBA" id="ARBA00023136"/>
    </source>
</evidence>
<evidence type="ECO:0000256" key="1">
    <source>
        <dbReference type="ARBA" id="ARBA00004126"/>
    </source>
</evidence>
<dbReference type="PANTHER" id="PTHR12265">
    <property type="entry name" value="TRANSMEMBRANE PROTEIN 53"/>
    <property type="match status" value="1"/>
</dbReference>
<dbReference type="GO" id="GO:0031965">
    <property type="term" value="C:nuclear membrane"/>
    <property type="evidence" value="ECO:0007669"/>
    <property type="project" value="UniProtKB-SubCell"/>
</dbReference>
<name>A0A8H5G740_9AGAR</name>
<keyword evidence="3" id="KW-1133">Transmembrane helix</keyword>
<organism evidence="7 8">
    <name type="scientific">Leucocoprinus leucothites</name>
    <dbReference type="NCBI Taxonomy" id="201217"/>
    <lineage>
        <taxon>Eukaryota</taxon>
        <taxon>Fungi</taxon>
        <taxon>Dikarya</taxon>
        <taxon>Basidiomycota</taxon>
        <taxon>Agaricomycotina</taxon>
        <taxon>Agaricomycetes</taxon>
        <taxon>Agaricomycetidae</taxon>
        <taxon>Agaricales</taxon>
        <taxon>Agaricineae</taxon>
        <taxon>Agaricaceae</taxon>
        <taxon>Leucocoprinus</taxon>
    </lineage>
</organism>
<dbReference type="AlphaFoldDB" id="A0A8H5G740"/>
<protein>
    <submittedName>
        <fullName evidence="7">Uncharacterized protein</fullName>
    </submittedName>
</protein>
<keyword evidence="4" id="KW-0472">Membrane</keyword>
<evidence type="ECO:0000256" key="6">
    <source>
        <dbReference type="ARBA" id="ARBA00037847"/>
    </source>
</evidence>
<sequence>MALSTFETSFVTIGKGIYLFKPGNPGAVDSAHPTRRYLNFWMEYATYSSNIGAQRANKYTSVYRKQYSNTTIILVQSEPSFFWSIEFMQHKVLGPVVEILEAVGCIPPSQRCFRRKDLQHSTPLAQHRVLVHVFSNGGCFQLITLAKLLSKRQIEGASTTCGIIFDSCPGSGSFRGSQRAFSSVITNPIARFLVKIMVALLFCIQFFMKHVFRKQPYFQAMKSSLNDPNVLPWTSKRTPRLYIYSEGDELVEADVVEEHVKDAREIGLTVSVEKFGKESKHVSHVRADPQRYWTSVGQLWKEALELGEKEV</sequence>
<evidence type="ECO:0000256" key="3">
    <source>
        <dbReference type="ARBA" id="ARBA00022989"/>
    </source>
</evidence>
<reference evidence="7 8" key="1">
    <citation type="journal article" date="2020" name="ISME J.">
        <title>Uncovering the hidden diversity of litter-decomposition mechanisms in mushroom-forming fungi.</title>
        <authorList>
            <person name="Floudas D."/>
            <person name="Bentzer J."/>
            <person name="Ahren D."/>
            <person name="Johansson T."/>
            <person name="Persson P."/>
            <person name="Tunlid A."/>
        </authorList>
    </citation>
    <scope>NUCLEOTIDE SEQUENCE [LARGE SCALE GENOMIC DNA]</scope>
    <source>
        <strain evidence="7 8">CBS 146.42</strain>
    </source>
</reference>